<dbReference type="VEuPathDB" id="AmoebaDB:EHI8A_150540"/>
<dbReference type="InterPro" id="IPR000651">
    <property type="entry name" value="Ras-like_Gua-exchang_fac_N"/>
</dbReference>
<evidence type="ECO:0000256" key="3">
    <source>
        <dbReference type="SAM" id="MobiDB-lite"/>
    </source>
</evidence>
<evidence type="ECO:0000313" key="6">
    <source>
        <dbReference type="EMBL" id="GAT98463.1"/>
    </source>
</evidence>
<comment type="caution">
    <text evidence="6">The sequence shown here is derived from an EMBL/GenBank/DDBJ whole genome shotgun (WGS) entry which is preliminary data.</text>
</comment>
<evidence type="ECO:0000256" key="1">
    <source>
        <dbReference type="ARBA" id="ARBA00022658"/>
    </source>
</evidence>
<name>A0A5K1VIA1_ENTHI</name>
<protein>
    <submittedName>
        <fullName evidence="6">Ras guanine nucleotide exchange factor putative</fullName>
    </submittedName>
</protein>
<dbReference type="PROSITE" id="PS50009">
    <property type="entry name" value="RASGEF_CAT"/>
    <property type="match status" value="1"/>
</dbReference>
<dbReference type="InterPro" id="IPR001895">
    <property type="entry name" value="RASGEF_cat_dom"/>
</dbReference>
<keyword evidence="1 2" id="KW-0344">Guanine-nucleotide releasing factor</keyword>
<dbReference type="Gene3D" id="1.20.870.10">
    <property type="entry name" value="Son of sevenless (SoS) protein Chain: S domain 1"/>
    <property type="match status" value="1"/>
</dbReference>
<dbReference type="Gene3D" id="1.10.840.10">
    <property type="entry name" value="Ras guanine-nucleotide exchange factors catalytic domain"/>
    <property type="match status" value="1"/>
</dbReference>
<gene>
    <name evidence="6" type="ORF">CL6EHI_128480</name>
</gene>
<dbReference type="GO" id="GO:0005085">
    <property type="term" value="F:guanyl-nucleotide exchange factor activity"/>
    <property type="evidence" value="ECO:0007669"/>
    <property type="project" value="UniProtKB-KW"/>
</dbReference>
<dbReference type="PANTHER" id="PTHR23113">
    <property type="entry name" value="GUANINE NUCLEOTIDE EXCHANGE FACTOR"/>
    <property type="match status" value="1"/>
</dbReference>
<dbReference type="VEuPathDB" id="AmoebaDB:EHI_128480"/>
<dbReference type="Pfam" id="PF00617">
    <property type="entry name" value="RasGEF"/>
    <property type="match status" value="1"/>
</dbReference>
<feature type="domain" description="Ras-GEF" evidence="4">
    <location>
        <begin position="259"/>
        <end position="501"/>
    </location>
</feature>
<dbReference type="OMA" id="LFDINLM"/>
<dbReference type="PANTHER" id="PTHR23113:SF370">
    <property type="entry name" value="RAS GUANINE NUCLEOTIDE EXCHANGE FACTOR P"/>
    <property type="match status" value="1"/>
</dbReference>
<evidence type="ECO:0000259" key="4">
    <source>
        <dbReference type="PROSITE" id="PS50009"/>
    </source>
</evidence>
<dbReference type="InterPro" id="IPR023578">
    <property type="entry name" value="Ras_GEF_dom_sf"/>
</dbReference>
<proteinExistence type="predicted"/>
<dbReference type="SMART" id="SM00147">
    <property type="entry name" value="RasGEF"/>
    <property type="match status" value="1"/>
</dbReference>
<feature type="domain" description="N-terminal Ras-GEF" evidence="5">
    <location>
        <begin position="119"/>
        <end position="232"/>
    </location>
</feature>
<dbReference type="Proteomes" id="UP000078387">
    <property type="component" value="Unassembled WGS sequence"/>
</dbReference>
<organism evidence="6 7">
    <name type="scientific">Entamoeba histolytica</name>
    <dbReference type="NCBI Taxonomy" id="5759"/>
    <lineage>
        <taxon>Eukaryota</taxon>
        <taxon>Amoebozoa</taxon>
        <taxon>Evosea</taxon>
        <taxon>Archamoebae</taxon>
        <taxon>Mastigamoebida</taxon>
        <taxon>Entamoebidae</taxon>
        <taxon>Entamoeba</taxon>
    </lineage>
</organism>
<accession>A0A5K1VIA1</accession>
<dbReference type="EMBL" id="BDEQ01000001">
    <property type="protein sequence ID" value="GAT98463.1"/>
    <property type="molecule type" value="Genomic_DNA"/>
</dbReference>
<reference evidence="6 7" key="1">
    <citation type="submission" date="2016-05" db="EMBL/GenBank/DDBJ databases">
        <title>First whole genome sequencing of Entamoeba histolytica HM1:IMSS-clone-6.</title>
        <authorList>
            <person name="Mukherjee Avik.K."/>
            <person name="Izumyama S."/>
            <person name="Nakada-Tsukui K."/>
            <person name="Nozaki T."/>
        </authorList>
    </citation>
    <scope>NUCLEOTIDE SEQUENCE [LARGE SCALE GENOMIC DNA]</scope>
    <source>
        <strain evidence="6 7">HM1:IMSS clone 6</strain>
    </source>
</reference>
<dbReference type="VEuPathDB" id="AmoebaDB:EHI7A_133500"/>
<dbReference type="SUPFAM" id="SSF48366">
    <property type="entry name" value="Ras GEF"/>
    <property type="match status" value="1"/>
</dbReference>
<evidence type="ECO:0000313" key="7">
    <source>
        <dbReference type="Proteomes" id="UP000078387"/>
    </source>
</evidence>
<dbReference type="VEuPathDB" id="AmoebaDB:EHI5A_133860"/>
<dbReference type="InterPro" id="IPR036964">
    <property type="entry name" value="RASGEF_cat_dom_sf"/>
</dbReference>
<dbReference type="GO" id="GO:0005886">
    <property type="term" value="C:plasma membrane"/>
    <property type="evidence" value="ECO:0007669"/>
    <property type="project" value="TreeGrafter"/>
</dbReference>
<evidence type="ECO:0000259" key="5">
    <source>
        <dbReference type="PROSITE" id="PS50212"/>
    </source>
</evidence>
<feature type="region of interest" description="Disordered" evidence="3">
    <location>
        <begin position="1"/>
        <end position="21"/>
    </location>
</feature>
<dbReference type="VEuPathDB" id="AmoebaDB:KM1_220850"/>
<dbReference type="GO" id="GO:0007265">
    <property type="term" value="P:Ras protein signal transduction"/>
    <property type="evidence" value="ECO:0007669"/>
    <property type="project" value="TreeGrafter"/>
</dbReference>
<sequence length="1190" mass="136470">MSTPLSPKKFSPTSPMNLSISSHHLLSKNGNRMTKSCENITINQTSKSTPVTPELPNSYLGNAIPFTTKVSQGKTSSSLINEMETRNGFTFNSPRETWKVSRPNFATVRKYENRKVILEGDVVKYATLEGLIDYVISEQCDEEMRDTFIYTFGCVSEQNIVLKKLYDKYVDNIGTSSILTTISRIIEKWVNQMWNGCDNETIQILQSFISLYNLSGDTIAKHKLQDGLERKEFITTIVEEPAGTGMSLFTSIPNFLLLDPLMISRQITLIEWEMFKAIKPPELYAWNKKDKEINSPNIFNFVHHFNSMNDVFVRLLLNAPDVSNRVSIAKQILEVGNGFIMLNNFNGVMEIASAFSKASIHRLRLTKRFLGEDGNCIFDKLEEITQNSNNFKNLRECHRKAVGATLPYLGMFLTDLLFTEDMTSSAVSAFESVQNKTETVLINLDKCRTLSKVVKTIVQYQQTPYLIKRSKEICEYIEGLIQDPLMGDEEQFKMSQEKESREFICKCNGFNLQKVYEFEHQRKYSLIHILNGNKNEEKLLPREVILWVLLPADEESYNYPIKIKVSLDTQIKNIVKELREESYEFVLAPTKLLQVGATLPSKCTVEEVLLQTENYRNDPEDFFAVYSRIDAVSLLFVCKKGSPQFMLKYKTNVDPSKPLAHAIPSLVHLFRTKDDEFGFLQLDNKCKAIQWINPFATASLCCDLSKLLVIPVQYLSIPKNKLLKRCVPHPLNDTLIHVLTCSGYNSNQFQSKSSFVTYTVVYSDGFLFFYKIKRKPSLILNIGYYQLRLVFNPKTKTPSILLTKAIQITNQAKDVPTYALLTDDIENTMRWYHTFCGDCLSNGKKRMLGMDIDEVESGLYECLIDSLYLSPKLACNQELFDINLLNKMEIINDYEENQNVYSFTIKELSQILIVCLDLLPSPFINDIPNQLVDIDVIEFNSTRKKRIAIGIAKVMMKWCDRRIKLLDKVSCTLAKAYLGDRNKTKEINELLPKIEKLTIPIDENKEKRRRECLTISILNEENLKLLQDTISEILIELSGIRIIEEGQIGNKQVRNKYMKHMNKESCRQTMNLDSSGIPDNMIKVIFKSEEDEGDEPIIDETINEVESIVSEPIPQLGFENEFLCNFHETLNQANPNFGSFKNSLDLFKLHSLPSSSVSINTFKRTKDMESPRQTALKGLLIKRNKPLMLP</sequence>
<evidence type="ECO:0000256" key="2">
    <source>
        <dbReference type="PROSITE-ProRule" id="PRU00168"/>
    </source>
</evidence>
<dbReference type="AlphaFoldDB" id="A0A5K1VIA1"/>
<dbReference type="PROSITE" id="PS50212">
    <property type="entry name" value="RASGEF_NTER"/>
    <property type="match status" value="1"/>
</dbReference>
<dbReference type="InterPro" id="IPR008937">
    <property type="entry name" value="Ras-like_GEF"/>
</dbReference>